<keyword evidence="3" id="KW-0067">ATP-binding</keyword>
<dbReference type="InterPro" id="IPR028350">
    <property type="entry name" value="DNAC/IstB-like"/>
</dbReference>
<feature type="domain" description="AAA+ ATPase" evidence="5">
    <location>
        <begin position="106"/>
        <end position="241"/>
    </location>
</feature>
<dbReference type="SMART" id="SM00382">
    <property type="entry name" value="AAA"/>
    <property type="match status" value="1"/>
</dbReference>
<dbReference type="PIRSF" id="PIRSF003073">
    <property type="entry name" value="DNAC_TnpB_IstB"/>
    <property type="match status" value="1"/>
</dbReference>
<evidence type="ECO:0000259" key="5">
    <source>
        <dbReference type="SMART" id="SM00382"/>
    </source>
</evidence>
<name>A0A364NSE2_9PROT</name>
<dbReference type="InterPro" id="IPR047661">
    <property type="entry name" value="IstB"/>
</dbReference>
<dbReference type="NCBIfam" id="NF038214">
    <property type="entry name" value="IS21_help_AAA"/>
    <property type="match status" value="1"/>
</dbReference>
<evidence type="ECO:0000256" key="4">
    <source>
        <dbReference type="SAM" id="MobiDB-lite"/>
    </source>
</evidence>
<dbReference type="InterPro" id="IPR003593">
    <property type="entry name" value="AAA+_ATPase"/>
</dbReference>
<protein>
    <submittedName>
        <fullName evidence="6">AAA family ATPase</fullName>
    </submittedName>
</protein>
<organism evidence="6 7">
    <name type="scientific">Paramagnetospirillum kuznetsovii</name>
    <dbReference type="NCBI Taxonomy" id="2053833"/>
    <lineage>
        <taxon>Bacteria</taxon>
        <taxon>Pseudomonadati</taxon>
        <taxon>Pseudomonadota</taxon>
        <taxon>Alphaproteobacteria</taxon>
        <taxon>Rhodospirillales</taxon>
        <taxon>Magnetospirillaceae</taxon>
        <taxon>Paramagnetospirillum</taxon>
    </lineage>
</organism>
<sequence length="279" mass="31100">MTTSAETALPQVLLAHHLKTLKLPTFLREYDKQAQLCAAEGVDHPRYLLRLAELELIERERRTVERRIREARFPAVKSLDSFDFTAIPSLNKMLVLDLARCDYITRRENVIALGNSGTGKTHTALALGLAACQHGFSVGFTTAAGLVSQMMEARDEKRLLKLQSQIQAYKLLIIDELGYVPLSPTGAELLFEAFSQRYERGSTIVTSNLPFDEWTSVFGSERLTGALLDRLTHHVHILEMNGESYRLAHSKARRRKAASAGSTTPPDIIDPDTGEIITP</sequence>
<dbReference type="InterPro" id="IPR027417">
    <property type="entry name" value="P-loop_NTPase"/>
</dbReference>
<dbReference type="RefSeq" id="WP_112147488.1">
    <property type="nucleotide sequence ID" value="NZ_PGTO01000044.1"/>
</dbReference>
<dbReference type="PANTHER" id="PTHR30050:SF4">
    <property type="entry name" value="ATP-BINDING PROTEIN RV3427C IN INSERTION SEQUENCE-RELATED"/>
    <property type="match status" value="1"/>
</dbReference>
<dbReference type="Gene3D" id="3.40.50.300">
    <property type="entry name" value="P-loop containing nucleotide triphosphate hydrolases"/>
    <property type="match status" value="1"/>
</dbReference>
<evidence type="ECO:0000256" key="1">
    <source>
        <dbReference type="ARBA" id="ARBA00008059"/>
    </source>
</evidence>
<feature type="region of interest" description="Disordered" evidence="4">
    <location>
        <begin position="254"/>
        <end position="279"/>
    </location>
</feature>
<keyword evidence="2" id="KW-0547">Nucleotide-binding</keyword>
<proteinExistence type="inferred from homology"/>
<reference evidence="6 7" key="1">
    <citation type="submission" date="2017-11" db="EMBL/GenBank/DDBJ databases">
        <title>Draft genome sequence of magnetotactic bacterium Magnetospirillum kuznetsovii LBB-42.</title>
        <authorList>
            <person name="Grouzdev D.S."/>
            <person name="Rysina M.S."/>
            <person name="Baslerov R.V."/>
            <person name="Koziaeva V."/>
        </authorList>
    </citation>
    <scope>NUCLEOTIDE SEQUENCE [LARGE SCALE GENOMIC DNA]</scope>
    <source>
        <strain evidence="6 7">LBB-42</strain>
    </source>
</reference>
<dbReference type="InterPro" id="IPR002611">
    <property type="entry name" value="IstB_ATP-bd"/>
</dbReference>
<comment type="caution">
    <text evidence="6">The sequence shown here is derived from an EMBL/GenBank/DDBJ whole genome shotgun (WGS) entry which is preliminary data.</text>
</comment>
<dbReference type="AlphaFoldDB" id="A0A364NSE2"/>
<dbReference type="CDD" id="cd00009">
    <property type="entry name" value="AAA"/>
    <property type="match status" value="1"/>
</dbReference>
<dbReference type="OrthoDB" id="8150723at2"/>
<evidence type="ECO:0000313" key="6">
    <source>
        <dbReference type="EMBL" id="RAU20008.1"/>
    </source>
</evidence>
<evidence type="ECO:0000313" key="7">
    <source>
        <dbReference type="Proteomes" id="UP000251075"/>
    </source>
</evidence>
<dbReference type="PANTHER" id="PTHR30050">
    <property type="entry name" value="CHROMOSOMAL REPLICATION INITIATOR PROTEIN DNAA"/>
    <property type="match status" value="1"/>
</dbReference>
<dbReference type="Pfam" id="PF01695">
    <property type="entry name" value="IstB_IS21"/>
    <property type="match status" value="1"/>
</dbReference>
<dbReference type="SUPFAM" id="SSF52540">
    <property type="entry name" value="P-loop containing nucleoside triphosphate hydrolases"/>
    <property type="match status" value="1"/>
</dbReference>
<comment type="similarity">
    <text evidence="1">Belongs to the IS21/IS1162 putative ATP-binding protein family.</text>
</comment>
<dbReference type="GO" id="GO:0006260">
    <property type="term" value="P:DNA replication"/>
    <property type="evidence" value="ECO:0007669"/>
    <property type="project" value="TreeGrafter"/>
</dbReference>
<evidence type="ECO:0000256" key="2">
    <source>
        <dbReference type="ARBA" id="ARBA00022741"/>
    </source>
</evidence>
<dbReference type="GO" id="GO:0005524">
    <property type="term" value="F:ATP binding"/>
    <property type="evidence" value="ECO:0007669"/>
    <property type="project" value="UniProtKB-KW"/>
</dbReference>
<keyword evidence="7" id="KW-1185">Reference proteome</keyword>
<gene>
    <name evidence="6" type="ORF">CU669_20715</name>
</gene>
<accession>A0A364NSE2</accession>
<dbReference type="EMBL" id="PGTO01000044">
    <property type="protein sequence ID" value="RAU20008.1"/>
    <property type="molecule type" value="Genomic_DNA"/>
</dbReference>
<evidence type="ECO:0000256" key="3">
    <source>
        <dbReference type="ARBA" id="ARBA00022840"/>
    </source>
</evidence>
<dbReference type="Proteomes" id="UP000251075">
    <property type="component" value="Unassembled WGS sequence"/>
</dbReference>